<feature type="region of interest" description="Disordered" evidence="2">
    <location>
        <begin position="179"/>
        <end position="201"/>
    </location>
</feature>
<dbReference type="PANTHER" id="PTHR40633">
    <property type="entry name" value="MATRIX PROTEIN, PUTATIVE (AFU_ORTHOLOGUE AFUA_8G05410)-RELATED"/>
    <property type="match status" value="1"/>
</dbReference>
<dbReference type="Pfam" id="PF10342">
    <property type="entry name" value="Kre9_KNH"/>
    <property type="match status" value="1"/>
</dbReference>
<feature type="chain" id="PRO_5046227833" description="Yeast cell wall synthesis Kre9/Knh1-like N-terminal domain-containing protein" evidence="3">
    <location>
        <begin position="19"/>
        <end position="254"/>
    </location>
</feature>
<protein>
    <recommendedName>
        <fullName evidence="4">Yeast cell wall synthesis Kre9/Knh1-like N-terminal domain-containing protein</fullName>
    </recommendedName>
</protein>
<proteinExistence type="predicted"/>
<name>A0ABR3Y7H6_9PEZI</name>
<evidence type="ECO:0000256" key="1">
    <source>
        <dbReference type="ARBA" id="ARBA00022729"/>
    </source>
</evidence>
<evidence type="ECO:0000313" key="5">
    <source>
        <dbReference type="EMBL" id="KAL1884237.1"/>
    </source>
</evidence>
<gene>
    <name evidence="5" type="ORF">VTK73DRAFT_3221</name>
</gene>
<dbReference type="InterPro" id="IPR018466">
    <property type="entry name" value="Kre9/Knh1-like_N"/>
</dbReference>
<dbReference type="Proteomes" id="UP001586593">
    <property type="component" value="Unassembled WGS sequence"/>
</dbReference>
<evidence type="ECO:0000256" key="2">
    <source>
        <dbReference type="SAM" id="MobiDB-lite"/>
    </source>
</evidence>
<feature type="domain" description="Yeast cell wall synthesis Kre9/Knh1-like N-terminal" evidence="4">
    <location>
        <begin position="28"/>
        <end position="120"/>
    </location>
</feature>
<dbReference type="InterPro" id="IPR052982">
    <property type="entry name" value="SRP1/TIP1-like"/>
</dbReference>
<evidence type="ECO:0000313" key="6">
    <source>
        <dbReference type="Proteomes" id="UP001586593"/>
    </source>
</evidence>
<feature type="signal peptide" evidence="3">
    <location>
        <begin position="1"/>
        <end position="18"/>
    </location>
</feature>
<dbReference type="EMBL" id="JAZHXJ010000002">
    <property type="protein sequence ID" value="KAL1884237.1"/>
    <property type="molecule type" value="Genomic_DNA"/>
</dbReference>
<feature type="compositionally biased region" description="Polar residues" evidence="2">
    <location>
        <begin position="189"/>
        <end position="198"/>
    </location>
</feature>
<dbReference type="PANTHER" id="PTHR40633:SF1">
    <property type="entry name" value="GPI ANCHORED SERINE-THREONINE RICH PROTEIN (AFU_ORTHOLOGUE AFUA_1G03630)"/>
    <property type="match status" value="1"/>
</dbReference>
<keyword evidence="1 3" id="KW-0732">Signal</keyword>
<sequence>MRFSITASLVAFASVVLAQTPNFDPISKPADHEVIPAGTNYQIVWEPSTKYTGPVTITLLGGTAANTLTDVAVLAKGLPNSAGTFQWAVDAALGKQKTYGLRISLDSNPSIFQYSFPFSIKGSAAGPTSGSTSATSSATGSISLSASTSSGATGSGYPTSSVANSTSASATSATSYTQTTKSAYPTTKAPGNSTTSTALPGKTVITLTTTPSAPSGSATAAPSPSASIVPNPAGTIQASSLALLGGLAMAIFAL</sequence>
<evidence type="ECO:0000256" key="3">
    <source>
        <dbReference type="SAM" id="SignalP"/>
    </source>
</evidence>
<comment type="caution">
    <text evidence="5">The sequence shown here is derived from an EMBL/GenBank/DDBJ whole genome shotgun (WGS) entry which is preliminary data.</text>
</comment>
<reference evidence="5 6" key="1">
    <citation type="journal article" date="2024" name="Commun. Biol.">
        <title>Comparative genomic analysis of thermophilic fungi reveals convergent evolutionary adaptations and gene losses.</title>
        <authorList>
            <person name="Steindorff A.S."/>
            <person name="Aguilar-Pontes M.V."/>
            <person name="Robinson A.J."/>
            <person name="Andreopoulos B."/>
            <person name="LaButti K."/>
            <person name="Kuo A."/>
            <person name="Mondo S."/>
            <person name="Riley R."/>
            <person name="Otillar R."/>
            <person name="Haridas S."/>
            <person name="Lipzen A."/>
            <person name="Grimwood J."/>
            <person name="Schmutz J."/>
            <person name="Clum A."/>
            <person name="Reid I.D."/>
            <person name="Moisan M.C."/>
            <person name="Butler G."/>
            <person name="Nguyen T.T.M."/>
            <person name="Dewar K."/>
            <person name="Conant G."/>
            <person name="Drula E."/>
            <person name="Henrissat B."/>
            <person name="Hansel C."/>
            <person name="Singer S."/>
            <person name="Hutchinson M.I."/>
            <person name="de Vries R.P."/>
            <person name="Natvig D.O."/>
            <person name="Powell A.J."/>
            <person name="Tsang A."/>
            <person name="Grigoriev I.V."/>
        </authorList>
    </citation>
    <scope>NUCLEOTIDE SEQUENCE [LARGE SCALE GENOMIC DNA]</scope>
    <source>
        <strain evidence="5 6">ATCC 24622</strain>
    </source>
</reference>
<evidence type="ECO:0000259" key="4">
    <source>
        <dbReference type="Pfam" id="PF10342"/>
    </source>
</evidence>
<accession>A0ABR3Y7H6</accession>
<organism evidence="5 6">
    <name type="scientific">Phialemonium thermophilum</name>
    <dbReference type="NCBI Taxonomy" id="223376"/>
    <lineage>
        <taxon>Eukaryota</taxon>
        <taxon>Fungi</taxon>
        <taxon>Dikarya</taxon>
        <taxon>Ascomycota</taxon>
        <taxon>Pezizomycotina</taxon>
        <taxon>Sordariomycetes</taxon>
        <taxon>Sordariomycetidae</taxon>
        <taxon>Cephalothecales</taxon>
        <taxon>Cephalothecaceae</taxon>
        <taxon>Phialemonium</taxon>
    </lineage>
</organism>
<keyword evidence="6" id="KW-1185">Reference proteome</keyword>